<organism evidence="1 2">
    <name type="scientific">Denitromonas halophila</name>
    <dbReference type="NCBI Taxonomy" id="1629404"/>
    <lineage>
        <taxon>Bacteria</taxon>
        <taxon>Pseudomonadati</taxon>
        <taxon>Pseudomonadota</taxon>
        <taxon>Betaproteobacteria</taxon>
        <taxon>Rhodocyclales</taxon>
        <taxon>Zoogloeaceae</taxon>
        <taxon>Denitromonas</taxon>
    </lineage>
</organism>
<dbReference type="Pfam" id="PF11939">
    <property type="entry name" value="NiFe-hyd_HybE"/>
    <property type="match status" value="1"/>
</dbReference>
<evidence type="ECO:0000313" key="2">
    <source>
        <dbReference type="Proteomes" id="UP000319502"/>
    </source>
</evidence>
<gene>
    <name evidence="1" type="primary">hybE</name>
    <name evidence="1" type="ORF">FHP91_01185</name>
</gene>
<dbReference type="OrthoDB" id="7060130at2"/>
<evidence type="ECO:0000313" key="1">
    <source>
        <dbReference type="EMBL" id="TVO59359.1"/>
    </source>
</evidence>
<name>A0A557R2G8_9RHOO</name>
<keyword evidence="2" id="KW-1185">Reference proteome</keyword>
<dbReference type="EMBL" id="VMNK01000002">
    <property type="protein sequence ID" value="TVO59359.1"/>
    <property type="molecule type" value="Genomic_DNA"/>
</dbReference>
<dbReference type="RefSeq" id="WP_144307874.1">
    <property type="nucleotide sequence ID" value="NZ_VMNK01000002.1"/>
</dbReference>
<dbReference type="AlphaFoldDB" id="A0A557R2G8"/>
<sequence length="161" mass="17192">MVCVEDACDSNPTAMVEAVFRRIHHERMAGLPICNSALSVAALGFQRWQGDWVGALVAPWTINLLMLPGGGAFRALSVGQTQDWAFPSGDYTFMGSREPGLGAYQFCSLFSPVNHFADQAEAEAVADAALVGLLTAPPEATPPPVDRRAFLRTALGRRASA</sequence>
<proteinExistence type="predicted"/>
<comment type="caution">
    <text evidence="1">The sequence shown here is derived from an EMBL/GenBank/DDBJ whole genome shotgun (WGS) entry which is preliminary data.</text>
</comment>
<protein>
    <submittedName>
        <fullName evidence="1">[NiFe]-hydrogenase assembly chaperone HybE</fullName>
    </submittedName>
</protein>
<dbReference type="InterPro" id="IPR038530">
    <property type="entry name" value="NiFe-hyd_HybE_sf"/>
</dbReference>
<dbReference type="NCBIfam" id="TIGR03993">
    <property type="entry name" value="hydrog_HybE"/>
    <property type="match status" value="1"/>
</dbReference>
<reference evidence="1 2" key="1">
    <citation type="submission" date="2019-07" db="EMBL/GenBank/DDBJ databases">
        <title>The pathways for chlorine oxyanion respiration interact through the shared metabolite chlorate.</title>
        <authorList>
            <person name="Barnum T.P."/>
            <person name="Cheng Y."/>
            <person name="Hill K.A."/>
            <person name="Lucas L.N."/>
            <person name="Carlson H.K."/>
            <person name="Coates J.D."/>
        </authorList>
    </citation>
    <scope>NUCLEOTIDE SEQUENCE [LARGE SCALE GENOMIC DNA]</scope>
    <source>
        <strain evidence="1 2">SFB-3</strain>
    </source>
</reference>
<dbReference type="InterPro" id="IPR023994">
    <property type="entry name" value="NiFe-hyd_HybE"/>
</dbReference>
<dbReference type="Proteomes" id="UP000319502">
    <property type="component" value="Unassembled WGS sequence"/>
</dbReference>
<accession>A0A557R2G8</accession>
<dbReference type="Gene3D" id="3.30.1460.40">
    <property type="entry name" value="[NiFe]-hydrogenase assembly chaperone, HybE"/>
    <property type="match status" value="1"/>
</dbReference>